<dbReference type="Proteomes" id="UP000247416">
    <property type="component" value="Unassembled WGS sequence"/>
</dbReference>
<dbReference type="InterPro" id="IPR044068">
    <property type="entry name" value="CB"/>
</dbReference>
<dbReference type="GO" id="GO:0003677">
    <property type="term" value="F:DNA binding"/>
    <property type="evidence" value="ECO:0007669"/>
    <property type="project" value="UniProtKB-UniRule"/>
</dbReference>
<evidence type="ECO:0000256" key="2">
    <source>
        <dbReference type="ARBA" id="ARBA00022490"/>
    </source>
</evidence>
<proteinExistence type="predicted"/>
<evidence type="ECO:0000259" key="10">
    <source>
        <dbReference type="PROSITE" id="PS51898"/>
    </source>
</evidence>
<dbReference type="GO" id="GO:0007059">
    <property type="term" value="P:chromosome segregation"/>
    <property type="evidence" value="ECO:0007669"/>
    <property type="project" value="UniProtKB-KW"/>
</dbReference>
<dbReference type="GO" id="GO:0006310">
    <property type="term" value="P:DNA recombination"/>
    <property type="evidence" value="ECO:0007669"/>
    <property type="project" value="UniProtKB-KW"/>
</dbReference>
<evidence type="ECO:0000313" key="13">
    <source>
        <dbReference type="Proteomes" id="UP000247416"/>
    </source>
</evidence>
<dbReference type="GO" id="GO:0051301">
    <property type="term" value="P:cell division"/>
    <property type="evidence" value="ECO:0007669"/>
    <property type="project" value="UniProtKB-KW"/>
</dbReference>
<dbReference type="Pfam" id="PF02899">
    <property type="entry name" value="Phage_int_SAM_1"/>
    <property type="match status" value="1"/>
</dbReference>
<keyword evidence="3" id="KW-0132">Cell division</keyword>
<dbReference type="RefSeq" id="WP_107932552.1">
    <property type="nucleotide sequence ID" value="NZ_PYWJ01000003.1"/>
</dbReference>
<sequence>MNLEVQRSFFNDHQARFSSETIRSYQISLRQFFSFCNKNYNEVRAADVRAWLASLEEKSLKPRSIHLKLSALKSFYNYCMEENMLKKDPTLTIQPPKIDDSLPRYLSKRQVALLQELTKGDRRDRALIETFYVTGVRVSELINIRLEDIKWDMRQIWIKGKGKKVRFVLFTNECEVRLKAYLHEREIQSDYLFCNRKGGALSRVFIEKKFTAFSDKLGFKIVPHMMRHTFATHLTEKNMDFSYIQELLGHSNINSTRVYTRLMDNARKKQYDRYR</sequence>
<dbReference type="GO" id="GO:0015074">
    <property type="term" value="P:DNA integration"/>
    <property type="evidence" value="ECO:0007669"/>
    <property type="project" value="UniProtKB-KW"/>
</dbReference>
<evidence type="ECO:0000256" key="7">
    <source>
        <dbReference type="ARBA" id="ARBA00023172"/>
    </source>
</evidence>
<gene>
    <name evidence="12" type="ORF">BJ095_10476</name>
</gene>
<evidence type="ECO:0000256" key="8">
    <source>
        <dbReference type="ARBA" id="ARBA00023306"/>
    </source>
</evidence>
<dbReference type="InterPro" id="IPR011010">
    <property type="entry name" value="DNA_brk_join_enz"/>
</dbReference>
<dbReference type="PROSITE" id="PS51900">
    <property type="entry name" value="CB"/>
    <property type="match status" value="1"/>
</dbReference>
<keyword evidence="8" id="KW-0131">Cell cycle</keyword>
<organism evidence="12 13">
    <name type="scientific">Ureibacillus chungkukjangi</name>
    <dbReference type="NCBI Taxonomy" id="1202712"/>
    <lineage>
        <taxon>Bacteria</taxon>
        <taxon>Bacillati</taxon>
        <taxon>Bacillota</taxon>
        <taxon>Bacilli</taxon>
        <taxon>Bacillales</taxon>
        <taxon>Caryophanaceae</taxon>
        <taxon>Ureibacillus</taxon>
    </lineage>
</organism>
<dbReference type="InterPro" id="IPR013762">
    <property type="entry name" value="Integrase-like_cat_sf"/>
</dbReference>
<name>A0A318TX29_9BACL</name>
<keyword evidence="6 9" id="KW-0238">DNA-binding</keyword>
<keyword evidence="5" id="KW-0229">DNA integration</keyword>
<dbReference type="NCBIfam" id="NF040815">
    <property type="entry name" value="recomb_XerA_Arch"/>
    <property type="match status" value="1"/>
</dbReference>
<dbReference type="GO" id="GO:0005737">
    <property type="term" value="C:cytoplasm"/>
    <property type="evidence" value="ECO:0007669"/>
    <property type="project" value="UniProtKB-SubCell"/>
</dbReference>
<dbReference type="InterPro" id="IPR050090">
    <property type="entry name" value="Tyrosine_recombinase_XerCD"/>
</dbReference>
<evidence type="ECO:0000256" key="6">
    <source>
        <dbReference type="ARBA" id="ARBA00023125"/>
    </source>
</evidence>
<dbReference type="Pfam" id="PF00589">
    <property type="entry name" value="Phage_integrase"/>
    <property type="match status" value="1"/>
</dbReference>
<dbReference type="PANTHER" id="PTHR30349">
    <property type="entry name" value="PHAGE INTEGRASE-RELATED"/>
    <property type="match status" value="1"/>
</dbReference>
<evidence type="ECO:0000259" key="11">
    <source>
        <dbReference type="PROSITE" id="PS51900"/>
    </source>
</evidence>
<feature type="domain" description="Core-binding (CB)" evidence="11">
    <location>
        <begin position="1"/>
        <end position="80"/>
    </location>
</feature>
<dbReference type="AlphaFoldDB" id="A0A318TX29"/>
<dbReference type="PANTHER" id="PTHR30349:SF77">
    <property type="entry name" value="TYROSINE RECOMBINASE XERC"/>
    <property type="match status" value="1"/>
</dbReference>
<evidence type="ECO:0000256" key="5">
    <source>
        <dbReference type="ARBA" id="ARBA00022908"/>
    </source>
</evidence>
<comment type="subcellular location">
    <subcellularLocation>
        <location evidence="1">Cytoplasm</location>
    </subcellularLocation>
</comment>
<evidence type="ECO:0000256" key="9">
    <source>
        <dbReference type="PROSITE-ProRule" id="PRU01248"/>
    </source>
</evidence>
<accession>A0A318TX29</accession>
<comment type="caution">
    <text evidence="12">The sequence shown here is derived from an EMBL/GenBank/DDBJ whole genome shotgun (WGS) entry which is preliminary data.</text>
</comment>
<keyword evidence="7" id="KW-0233">DNA recombination</keyword>
<keyword evidence="2" id="KW-0963">Cytoplasm</keyword>
<evidence type="ECO:0000256" key="4">
    <source>
        <dbReference type="ARBA" id="ARBA00022829"/>
    </source>
</evidence>
<dbReference type="PROSITE" id="PS51898">
    <property type="entry name" value="TYR_RECOMBINASE"/>
    <property type="match status" value="1"/>
</dbReference>
<dbReference type="InterPro" id="IPR004107">
    <property type="entry name" value="Integrase_SAM-like_N"/>
</dbReference>
<dbReference type="InterPro" id="IPR002104">
    <property type="entry name" value="Integrase_catalytic"/>
</dbReference>
<evidence type="ECO:0000256" key="1">
    <source>
        <dbReference type="ARBA" id="ARBA00004496"/>
    </source>
</evidence>
<evidence type="ECO:0000313" key="12">
    <source>
        <dbReference type="EMBL" id="PYF07568.1"/>
    </source>
</evidence>
<dbReference type="InterPro" id="IPR010998">
    <property type="entry name" value="Integrase_recombinase_N"/>
</dbReference>
<reference evidence="12 13" key="1">
    <citation type="submission" date="2018-06" db="EMBL/GenBank/DDBJ databases">
        <title>Genomic Encyclopedia of Archaeal and Bacterial Type Strains, Phase II (KMG-II): from individual species to whole genera.</title>
        <authorList>
            <person name="Goeker M."/>
        </authorList>
    </citation>
    <scope>NUCLEOTIDE SEQUENCE [LARGE SCALE GENOMIC DNA]</scope>
    <source>
        <strain evidence="12 13">KACC 16626</strain>
    </source>
</reference>
<keyword evidence="4" id="KW-0159">Chromosome partition</keyword>
<dbReference type="SUPFAM" id="SSF56349">
    <property type="entry name" value="DNA breaking-rejoining enzymes"/>
    <property type="match status" value="1"/>
</dbReference>
<evidence type="ECO:0000256" key="3">
    <source>
        <dbReference type="ARBA" id="ARBA00022618"/>
    </source>
</evidence>
<protein>
    <submittedName>
        <fullName evidence="12">Integrase/recombinase XerC/integrase/recombinase XerD</fullName>
    </submittedName>
</protein>
<dbReference type="Gene3D" id="1.10.443.10">
    <property type="entry name" value="Intergrase catalytic core"/>
    <property type="match status" value="1"/>
</dbReference>
<keyword evidence="13" id="KW-1185">Reference proteome</keyword>
<feature type="domain" description="Tyr recombinase" evidence="10">
    <location>
        <begin position="101"/>
        <end position="272"/>
    </location>
</feature>
<dbReference type="EMBL" id="QJTJ01000004">
    <property type="protein sequence ID" value="PYF07568.1"/>
    <property type="molecule type" value="Genomic_DNA"/>
</dbReference>
<dbReference type="Gene3D" id="1.10.150.130">
    <property type="match status" value="1"/>
</dbReference>
<dbReference type="OrthoDB" id="9801717at2"/>